<evidence type="ECO:0000256" key="2">
    <source>
        <dbReference type="ARBA" id="ARBA00022475"/>
    </source>
</evidence>
<dbReference type="EMBL" id="BPUS01000018">
    <property type="protein sequence ID" value="GJH28910.1"/>
    <property type="molecule type" value="Genomic_DNA"/>
</dbReference>
<dbReference type="RefSeq" id="WP_238215930.1">
    <property type="nucleotide sequence ID" value="NZ_BPUS01000018.1"/>
</dbReference>
<keyword evidence="2" id="KW-1003">Cell membrane</keyword>
<feature type="transmembrane region" description="Helical" evidence="6">
    <location>
        <begin position="100"/>
        <end position="126"/>
    </location>
</feature>
<dbReference type="InterPro" id="IPR002293">
    <property type="entry name" value="AA/rel_permease1"/>
</dbReference>
<dbReference type="Pfam" id="PF13520">
    <property type="entry name" value="AA_permease_2"/>
    <property type="match status" value="1"/>
</dbReference>
<evidence type="ECO:0000313" key="8">
    <source>
        <dbReference type="Proteomes" id="UP001055111"/>
    </source>
</evidence>
<evidence type="ECO:0000256" key="5">
    <source>
        <dbReference type="ARBA" id="ARBA00023136"/>
    </source>
</evidence>
<keyword evidence="5 6" id="KW-0472">Membrane</keyword>
<dbReference type="PANTHER" id="PTHR42770">
    <property type="entry name" value="AMINO ACID TRANSPORTER-RELATED"/>
    <property type="match status" value="1"/>
</dbReference>
<protein>
    <recommendedName>
        <fullName evidence="9">Amino acid permease</fullName>
    </recommendedName>
</protein>
<dbReference type="GO" id="GO:0022857">
    <property type="term" value="F:transmembrane transporter activity"/>
    <property type="evidence" value="ECO:0007669"/>
    <property type="project" value="InterPro"/>
</dbReference>
<comment type="caution">
    <text evidence="7">The sequence shown here is derived from an EMBL/GenBank/DDBJ whole genome shotgun (WGS) entry which is preliminary data.</text>
</comment>
<evidence type="ECO:0000313" key="7">
    <source>
        <dbReference type="EMBL" id="GJH28910.1"/>
    </source>
</evidence>
<keyword evidence="4 6" id="KW-1133">Transmembrane helix</keyword>
<dbReference type="GO" id="GO:0005886">
    <property type="term" value="C:plasma membrane"/>
    <property type="evidence" value="ECO:0007669"/>
    <property type="project" value="UniProtKB-SubCell"/>
</dbReference>
<gene>
    <name evidence="7" type="ORF">CBA19CS42_30360</name>
</gene>
<dbReference type="InterPro" id="IPR050367">
    <property type="entry name" value="APC_superfamily"/>
</dbReference>
<name>A0AA37IM73_9BURK</name>
<organism evidence="7 8">
    <name type="scientific">Caballeronia novacaledonica</name>
    <dbReference type="NCBI Taxonomy" id="1544861"/>
    <lineage>
        <taxon>Bacteria</taxon>
        <taxon>Pseudomonadati</taxon>
        <taxon>Pseudomonadota</taxon>
        <taxon>Betaproteobacteria</taxon>
        <taxon>Burkholderiales</taxon>
        <taxon>Burkholderiaceae</taxon>
        <taxon>Caballeronia</taxon>
    </lineage>
</organism>
<evidence type="ECO:0008006" key="9">
    <source>
        <dbReference type="Google" id="ProtNLM"/>
    </source>
</evidence>
<proteinExistence type="predicted"/>
<sequence length="145" mass="15985">MATVNAWVFGASRLYYAAARSGLLPPLFAEIDRRGVPRNALVLLTVCFFGVLLVVAVFRVHISALVLLANQNFLVLYLVCIYCFFKIARGCQRWILTPAALASCCFMLGGFGYTLIYSIALLAIGICCERSRNRSRPWATPPTAS</sequence>
<evidence type="ECO:0000256" key="1">
    <source>
        <dbReference type="ARBA" id="ARBA00004651"/>
    </source>
</evidence>
<reference evidence="7" key="1">
    <citation type="submission" date="2022-09" db="EMBL/GenBank/DDBJ databases">
        <title>Isolation and characterization of 3-chlorobenzoate degrading bacteria from soils in Shizuoka.</title>
        <authorList>
            <person name="Ifat A."/>
            <person name="Ogawa N."/>
            <person name="Kimbara K."/>
            <person name="Moriuchi R."/>
            <person name="Dohra H."/>
            <person name="Shintani M."/>
        </authorList>
    </citation>
    <scope>NUCLEOTIDE SEQUENCE</scope>
    <source>
        <strain evidence="7">19CS4-2</strain>
    </source>
</reference>
<keyword evidence="3 6" id="KW-0812">Transmembrane</keyword>
<comment type="subcellular location">
    <subcellularLocation>
        <location evidence="1">Cell membrane</location>
        <topology evidence="1">Multi-pass membrane protein</topology>
    </subcellularLocation>
</comment>
<accession>A0AA37IM73</accession>
<evidence type="ECO:0000256" key="4">
    <source>
        <dbReference type="ARBA" id="ARBA00022989"/>
    </source>
</evidence>
<feature type="transmembrane region" description="Helical" evidence="6">
    <location>
        <begin position="40"/>
        <end position="62"/>
    </location>
</feature>
<dbReference type="Proteomes" id="UP001055111">
    <property type="component" value="Unassembled WGS sequence"/>
</dbReference>
<dbReference type="Gene3D" id="1.20.1740.10">
    <property type="entry name" value="Amino acid/polyamine transporter I"/>
    <property type="match status" value="1"/>
</dbReference>
<dbReference type="PANTHER" id="PTHR42770:SF13">
    <property type="entry name" value="L-METHIONINE_BRANCHED-CHAIN AMINO ACID EXPORTER YJEH"/>
    <property type="match status" value="1"/>
</dbReference>
<evidence type="ECO:0000256" key="6">
    <source>
        <dbReference type="SAM" id="Phobius"/>
    </source>
</evidence>
<feature type="transmembrane region" description="Helical" evidence="6">
    <location>
        <begin position="68"/>
        <end position="88"/>
    </location>
</feature>
<dbReference type="AlphaFoldDB" id="A0AA37IM73"/>
<evidence type="ECO:0000256" key="3">
    <source>
        <dbReference type="ARBA" id="ARBA00022692"/>
    </source>
</evidence>